<dbReference type="EMBL" id="JARQZJ010000103">
    <property type="protein sequence ID" value="KAK9886923.1"/>
    <property type="molecule type" value="Genomic_DNA"/>
</dbReference>
<evidence type="ECO:0000256" key="2">
    <source>
        <dbReference type="SAM" id="SignalP"/>
    </source>
</evidence>
<protein>
    <submittedName>
        <fullName evidence="3">Uncharacterized protein</fullName>
    </submittedName>
</protein>
<feature type="signal peptide" evidence="2">
    <location>
        <begin position="1"/>
        <end position="16"/>
    </location>
</feature>
<dbReference type="AlphaFoldDB" id="A0AAW1V2A6"/>
<proteinExistence type="predicted"/>
<gene>
    <name evidence="3" type="ORF">WA026_019182</name>
</gene>
<evidence type="ECO:0000313" key="3">
    <source>
        <dbReference type="EMBL" id="KAK9886923.1"/>
    </source>
</evidence>
<dbReference type="Proteomes" id="UP001431783">
    <property type="component" value="Unassembled WGS sequence"/>
</dbReference>
<name>A0AAW1V2A6_9CUCU</name>
<feature type="chain" id="PRO_5043968441" evidence="2">
    <location>
        <begin position="17"/>
        <end position="245"/>
    </location>
</feature>
<sequence length="245" mass="27982">MWCLRFLFIVVSVCTGQILTHKKITGIPSQPQDILLLEFKPKIELQKLFLSKEIQNLESLIKLAQNLIQSNIATSKNIATKKINDLKHSISTAKEEAKFASTAIKLCINKQEYEIPKIYSAPPLTCYANYTHMIEIKNKLSKLQLINGQLVANYNHLYMEDSEKDTTLFRKSIVDRLADIYTHIDRIREEFFVAFSNVITDSLECLIEGNFETFKNIGCVMNSLKNCKDVIGAQSFSSLRHILST</sequence>
<evidence type="ECO:0000313" key="4">
    <source>
        <dbReference type="Proteomes" id="UP001431783"/>
    </source>
</evidence>
<feature type="coiled-coil region" evidence="1">
    <location>
        <begin position="47"/>
        <end position="96"/>
    </location>
</feature>
<keyword evidence="1" id="KW-0175">Coiled coil</keyword>
<reference evidence="3 4" key="1">
    <citation type="submission" date="2023-03" db="EMBL/GenBank/DDBJ databases">
        <title>Genome insight into feeding habits of ladybird beetles.</title>
        <authorList>
            <person name="Li H.-S."/>
            <person name="Huang Y.-H."/>
            <person name="Pang H."/>
        </authorList>
    </citation>
    <scope>NUCLEOTIDE SEQUENCE [LARGE SCALE GENOMIC DNA]</scope>
    <source>
        <strain evidence="3">SYSU_2023b</strain>
        <tissue evidence="3">Whole body</tissue>
    </source>
</reference>
<evidence type="ECO:0000256" key="1">
    <source>
        <dbReference type="SAM" id="Coils"/>
    </source>
</evidence>
<keyword evidence="4" id="KW-1185">Reference proteome</keyword>
<keyword evidence="2" id="KW-0732">Signal</keyword>
<comment type="caution">
    <text evidence="3">The sequence shown here is derived from an EMBL/GenBank/DDBJ whole genome shotgun (WGS) entry which is preliminary data.</text>
</comment>
<accession>A0AAW1V2A6</accession>
<organism evidence="3 4">
    <name type="scientific">Henosepilachna vigintioctopunctata</name>
    <dbReference type="NCBI Taxonomy" id="420089"/>
    <lineage>
        <taxon>Eukaryota</taxon>
        <taxon>Metazoa</taxon>
        <taxon>Ecdysozoa</taxon>
        <taxon>Arthropoda</taxon>
        <taxon>Hexapoda</taxon>
        <taxon>Insecta</taxon>
        <taxon>Pterygota</taxon>
        <taxon>Neoptera</taxon>
        <taxon>Endopterygota</taxon>
        <taxon>Coleoptera</taxon>
        <taxon>Polyphaga</taxon>
        <taxon>Cucujiformia</taxon>
        <taxon>Coccinelloidea</taxon>
        <taxon>Coccinellidae</taxon>
        <taxon>Epilachninae</taxon>
        <taxon>Epilachnini</taxon>
        <taxon>Henosepilachna</taxon>
    </lineage>
</organism>